<evidence type="ECO:0000313" key="2">
    <source>
        <dbReference type="Proteomes" id="UP000220841"/>
    </source>
</evidence>
<dbReference type="Pfam" id="PF13137">
    <property type="entry name" value="DUF3983"/>
    <property type="match status" value="1"/>
</dbReference>
<protein>
    <submittedName>
        <fullName evidence="1">DUF3983 domain-containing protein</fullName>
    </submittedName>
</protein>
<dbReference type="RefSeq" id="WP_098227283.1">
    <property type="nucleotide sequence ID" value="NZ_NUBY01000138.1"/>
</dbReference>
<name>A0A2A8HAN3_9BACI</name>
<accession>A0A2A8HAN3</accession>
<organism evidence="1 2">
    <name type="scientific">Bacillus toyonensis</name>
    <dbReference type="NCBI Taxonomy" id="155322"/>
    <lineage>
        <taxon>Bacteria</taxon>
        <taxon>Bacillati</taxon>
        <taxon>Bacillota</taxon>
        <taxon>Bacilli</taxon>
        <taxon>Bacillales</taxon>
        <taxon>Bacillaceae</taxon>
        <taxon>Bacillus</taxon>
        <taxon>Bacillus cereus group</taxon>
    </lineage>
</organism>
<sequence length="40" mass="4898">MKKHKKRKMKKAIARRGKLVERYRVEMAWRNLFVQAGILK</sequence>
<dbReference type="EMBL" id="NUBY01000138">
    <property type="protein sequence ID" value="PEP99934.1"/>
    <property type="molecule type" value="Genomic_DNA"/>
</dbReference>
<dbReference type="InterPro" id="IPR025041">
    <property type="entry name" value="DUF3983"/>
</dbReference>
<proteinExistence type="predicted"/>
<dbReference type="Proteomes" id="UP000220841">
    <property type="component" value="Unassembled WGS sequence"/>
</dbReference>
<reference evidence="1 2" key="1">
    <citation type="submission" date="2017-09" db="EMBL/GenBank/DDBJ databases">
        <title>Large-scale bioinformatics analysis of Bacillus genomes uncovers conserved roles of natural products in bacterial physiology.</title>
        <authorList>
            <consortium name="Agbiome Team Llc"/>
            <person name="Bleich R.M."/>
            <person name="Grubbs K.J."/>
            <person name="Santa Maria K.C."/>
            <person name="Allen S.E."/>
            <person name="Farag S."/>
            <person name="Shank E.A."/>
            <person name="Bowers A."/>
        </authorList>
    </citation>
    <scope>NUCLEOTIDE SEQUENCE [LARGE SCALE GENOMIC DNA]</scope>
    <source>
        <strain evidence="1 2">AFS021349</strain>
    </source>
</reference>
<comment type="caution">
    <text evidence="1">The sequence shown here is derived from an EMBL/GenBank/DDBJ whole genome shotgun (WGS) entry which is preliminary data.</text>
</comment>
<gene>
    <name evidence="1" type="ORF">CN585_23315</name>
</gene>
<evidence type="ECO:0000313" key="1">
    <source>
        <dbReference type="EMBL" id="PEP99934.1"/>
    </source>
</evidence>
<dbReference type="AlphaFoldDB" id="A0A2A8HAN3"/>